<sequence length="233" mass="25058">MLELKNVDAFYGLGHILHGLSLSVSEGEVVALLGRNGAGKTTTLRSITGLTPPKRGQVLYKGADIAGLRPHVITRKGIAMVPETRDIFSYLTVKENLAIAERRGSRWHMDSVLERFPGLKTRLGHKGGELSGGEQEMLAIARALLTGPELLLLDEPSQGLAPLVVSAVMDTIRELKSQRVSMLLVEQNAEMALQLADRVYVIDHGTVVFEGAPAQLRADANITATYLGVGGEA</sequence>
<dbReference type="CDD" id="cd03224">
    <property type="entry name" value="ABC_TM1139_LivF_branched"/>
    <property type="match status" value="1"/>
</dbReference>
<organism evidence="7 8">
    <name type="scientific">Vineibacter terrae</name>
    <dbReference type="NCBI Taxonomy" id="2586908"/>
    <lineage>
        <taxon>Bacteria</taxon>
        <taxon>Pseudomonadati</taxon>
        <taxon>Pseudomonadota</taxon>
        <taxon>Alphaproteobacteria</taxon>
        <taxon>Hyphomicrobiales</taxon>
        <taxon>Vineibacter</taxon>
    </lineage>
</organism>
<reference evidence="7 8" key="1">
    <citation type="submission" date="2019-06" db="EMBL/GenBank/DDBJ databases">
        <title>New taxonomy in bacterial strain CC-CFT640, isolated from vineyard.</title>
        <authorList>
            <person name="Lin S.-Y."/>
            <person name="Tsai C.-F."/>
            <person name="Young C.-C."/>
        </authorList>
    </citation>
    <scope>NUCLEOTIDE SEQUENCE [LARGE SCALE GENOMIC DNA]</scope>
    <source>
        <strain evidence="7 8">CC-CFT640</strain>
    </source>
</reference>
<dbReference type="PANTHER" id="PTHR43820:SF2">
    <property type="entry name" value="ABC TRANSPORTER ATP-BINDING PROTEIN"/>
    <property type="match status" value="1"/>
</dbReference>
<gene>
    <name evidence="7" type="ORF">FHP25_24450</name>
</gene>
<keyword evidence="3" id="KW-0547">Nucleotide-binding</keyword>
<dbReference type="OrthoDB" id="9776369at2"/>
<dbReference type="Pfam" id="PF00005">
    <property type="entry name" value="ABC_tran"/>
    <property type="match status" value="1"/>
</dbReference>
<dbReference type="GO" id="GO:0005524">
    <property type="term" value="F:ATP binding"/>
    <property type="evidence" value="ECO:0007669"/>
    <property type="project" value="UniProtKB-KW"/>
</dbReference>
<dbReference type="EMBL" id="VDUZ01000031">
    <property type="protein sequence ID" value="TXL72704.1"/>
    <property type="molecule type" value="Genomic_DNA"/>
</dbReference>
<evidence type="ECO:0000313" key="8">
    <source>
        <dbReference type="Proteomes" id="UP000321638"/>
    </source>
</evidence>
<accession>A0A5C8PFX0</accession>
<dbReference type="SUPFAM" id="SSF52540">
    <property type="entry name" value="P-loop containing nucleoside triphosphate hydrolases"/>
    <property type="match status" value="1"/>
</dbReference>
<dbReference type="GO" id="GO:0016887">
    <property type="term" value="F:ATP hydrolysis activity"/>
    <property type="evidence" value="ECO:0007669"/>
    <property type="project" value="InterPro"/>
</dbReference>
<dbReference type="PROSITE" id="PS50893">
    <property type="entry name" value="ABC_TRANSPORTER_2"/>
    <property type="match status" value="1"/>
</dbReference>
<dbReference type="InterPro" id="IPR052156">
    <property type="entry name" value="BCAA_Transport_ATP-bd_LivF"/>
</dbReference>
<evidence type="ECO:0000256" key="2">
    <source>
        <dbReference type="ARBA" id="ARBA00022448"/>
    </source>
</evidence>
<keyword evidence="8" id="KW-1185">Reference proteome</keyword>
<dbReference type="Proteomes" id="UP000321638">
    <property type="component" value="Unassembled WGS sequence"/>
</dbReference>
<comment type="similarity">
    <text evidence="1">Belongs to the ABC transporter superfamily.</text>
</comment>
<proteinExistence type="inferred from homology"/>
<dbReference type="GO" id="GO:0015807">
    <property type="term" value="P:L-amino acid transport"/>
    <property type="evidence" value="ECO:0007669"/>
    <property type="project" value="TreeGrafter"/>
</dbReference>
<dbReference type="InterPro" id="IPR003593">
    <property type="entry name" value="AAA+_ATPase"/>
</dbReference>
<keyword evidence="2" id="KW-0813">Transport</keyword>
<keyword evidence="4 7" id="KW-0067">ATP-binding</keyword>
<feature type="domain" description="ABC transporter" evidence="6">
    <location>
        <begin position="2"/>
        <end position="229"/>
    </location>
</feature>
<comment type="caution">
    <text evidence="7">The sequence shown here is derived from an EMBL/GenBank/DDBJ whole genome shotgun (WGS) entry which is preliminary data.</text>
</comment>
<dbReference type="SMART" id="SM00382">
    <property type="entry name" value="AAA"/>
    <property type="match status" value="1"/>
</dbReference>
<dbReference type="GO" id="GO:0015658">
    <property type="term" value="F:branched-chain amino acid transmembrane transporter activity"/>
    <property type="evidence" value="ECO:0007669"/>
    <property type="project" value="TreeGrafter"/>
</dbReference>
<dbReference type="InterPro" id="IPR003439">
    <property type="entry name" value="ABC_transporter-like_ATP-bd"/>
</dbReference>
<evidence type="ECO:0000256" key="3">
    <source>
        <dbReference type="ARBA" id="ARBA00022741"/>
    </source>
</evidence>
<dbReference type="InterPro" id="IPR027417">
    <property type="entry name" value="P-loop_NTPase"/>
</dbReference>
<dbReference type="RefSeq" id="WP_147849602.1">
    <property type="nucleotide sequence ID" value="NZ_VDUZ01000031.1"/>
</dbReference>
<evidence type="ECO:0000256" key="4">
    <source>
        <dbReference type="ARBA" id="ARBA00022840"/>
    </source>
</evidence>
<evidence type="ECO:0000256" key="5">
    <source>
        <dbReference type="ARBA" id="ARBA00022970"/>
    </source>
</evidence>
<evidence type="ECO:0000256" key="1">
    <source>
        <dbReference type="ARBA" id="ARBA00005417"/>
    </source>
</evidence>
<dbReference type="PANTHER" id="PTHR43820">
    <property type="entry name" value="HIGH-AFFINITY BRANCHED-CHAIN AMINO ACID TRANSPORT ATP-BINDING PROTEIN LIVF"/>
    <property type="match status" value="1"/>
</dbReference>
<dbReference type="Gene3D" id="3.40.50.300">
    <property type="entry name" value="P-loop containing nucleotide triphosphate hydrolases"/>
    <property type="match status" value="1"/>
</dbReference>
<keyword evidence="5" id="KW-0029">Amino-acid transport</keyword>
<dbReference type="AlphaFoldDB" id="A0A5C8PFX0"/>
<name>A0A5C8PFX0_9HYPH</name>
<protein>
    <submittedName>
        <fullName evidence="7">ABC transporter ATP-binding protein</fullName>
    </submittedName>
</protein>
<evidence type="ECO:0000313" key="7">
    <source>
        <dbReference type="EMBL" id="TXL72704.1"/>
    </source>
</evidence>
<evidence type="ECO:0000259" key="6">
    <source>
        <dbReference type="PROSITE" id="PS50893"/>
    </source>
</evidence>